<keyword evidence="1" id="KW-0675">Receptor</keyword>
<dbReference type="Gene3D" id="2.170.130.10">
    <property type="entry name" value="TonB-dependent receptor, plug domain"/>
    <property type="match status" value="1"/>
</dbReference>
<evidence type="ECO:0000313" key="4">
    <source>
        <dbReference type="EMBL" id="RVT46059.1"/>
    </source>
</evidence>
<dbReference type="InterPro" id="IPR012910">
    <property type="entry name" value="Plug_dom"/>
</dbReference>
<comment type="caution">
    <text evidence="4">The sequence shown here is derived from an EMBL/GenBank/DDBJ whole genome shotgun (WGS) entry which is preliminary data.</text>
</comment>
<feature type="non-terminal residue" evidence="4">
    <location>
        <position position="1"/>
    </location>
</feature>
<gene>
    <name evidence="4" type="ORF">ENE75_24690</name>
</gene>
<accession>A0A3S2TX16</accession>
<feature type="non-terminal residue" evidence="4">
    <location>
        <position position="159"/>
    </location>
</feature>
<keyword evidence="2" id="KW-0998">Cell outer membrane</keyword>
<dbReference type="PROSITE" id="PS52016">
    <property type="entry name" value="TONB_DEPENDENT_REC_3"/>
    <property type="match status" value="1"/>
</dbReference>
<comment type="subcellular location">
    <subcellularLocation>
        <location evidence="2">Cell outer membrane</location>
        <topology evidence="2">Multi-pass membrane protein</topology>
    </subcellularLocation>
</comment>
<dbReference type="InterPro" id="IPR039426">
    <property type="entry name" value="TonB-dep_rcpt-like"/>
</dbReference>
<feature type="domain" description="TonB-dependent receptor plug" evidence="3">
    <location>
        <begin position="31"/>
        <end position="81"/>
    </location>
</feature>
<sequence>NPNALPEVVLRSGNSLVDLSQPNNTPFSYTTGVNTQLFILDGFEVSLQRINDVDMNRILKVDILKDAAATAIYGSRAANGVVLVTTRKGKKGAPVITYSANFSRHSPTELPDFITNSPEYMEMYNAAATRSGVAFKYDVAEIEKYRNATDRNRYPNFNA</sequence>
<evidence type="ECO:0000259" key="3">
    <source>
        <dbReference type="Pfam" id="PF07715"/>
    </source>
</evidence>
<keyword evidence="2" id="KW-0472">Membrane</keyword>
<keyword evidence="2" id="KW-0812">Transmembrane</keyword>
<dbReference type="OrthoDB" id="9768177at2"/>
<evidence type="ECO:0000256" key="1">
    <source>
        <dbReference type="ARBA" id="ARBA00023170"/>
    </source>
</evidence>
<proteinExistence type="inferred from homology"/>
<keyword evidence="2" id="KW-1134">Transmembrane beta strand</keyword>
<evidence type="ECO:0000313" key="5">
    <source>
        <dbReference type="Proteomes" id="UP000288178"/>
    </source>
</evidence>
<dbReference type="GO" id="GO:0009279">
    <property type="term" value="C:cell outer membrane"/>
    <property type="evidence" value="ECO:0007669"/>
    <property type="project" value="UniProtKB-SubCell"/>
</dbReference>
<dbReference type="NCBIfam" id="TIGR04057">
    <property type="entry name" value="SusC_RagA_signa"/>
    <property type="match status" value="1"/>
</dbReference>
<reference evidence="4 5" key="1">
    <citation type="submission" date="2019-01" db="EMBL/GenBank/DDBJ databases">
        <authorList>
            <person name="Chen W.-M."/>
        </authorList>
    </citation>
    <scope>NUCLEOTIDE SEQUENCE [LARGE SCALE GENOMIC DNA]</scope>
    <source>
        <strain evidence="4 5">ICH-3</strain>
    </source>
</reference>
<dbReference type="SUPFAM" id="SSF56935">
    <property type="entry name" value="Porins"/>
    <property type="match status" value="1"/>
</dbReference>
<keyword evidence="2" id="KW-0813">Transport</keyword>
<dbReference type="InterPro" id="IPR037066">
    <property type="entry name" value="Plug_dom_sf"/>
</dbReference>
<evidence type="ECO:0000256" key="2">
    <source>
        <dbReference type="PROSITE-ProRule" id="PRU01360"/>
    </source>
</evidence>
<dbReference type="AlphaFoldDB" id="A0A3S2TX16"/>
<name>A0A3S2TX16_9BURK</name>
<dbReference type="Proteomes" id="UP000288178">
    <property type="component" value="Unassembled WGS sequence"/>
</dbReference>
<dbReference type="Pfam" id="PF07715">
    <property type="entry name" value="Plug"/>
    <property type="match status" value="1"/>
</dbReference>
<protein>
    <recommendedName>
        <fullName evidence="3">TonB-dependent receptor plug domain-containing protein</fullName>
    </recommendedName>
</protein>
<comment type="similarity">
    <text evidence="2">Belongs to the TonB-dependent receptor family.</text>
</comment>
<organism evidence="4 5">
    <name type="scientific">Rubrivivax albus</name>
    <dbReference type="NCBI Taxonomy" id="2499835"/>
    <lineage>
        <taxon>Bacteria</taxon>
        <taxon>Pseudomonadati</taxon>
        <taxon>Pseudomonadota</taxon>
        <taxon>Betaproteobacteria</taxon>
        <taxon>Burkholderiales</taxon>
        <taxon>Sphaerotilaceae</taxon>
        <taxon>Rubrivivax</taxon>
    </lineage>
</organism>
<dbReference type="InterPro" id="IPR023997">
    <property type="entry name" value="TonB-dep_OMP_SusC/RagA_CS"/>
</dbReference>
<dbReference type="EMBL" id="SACT01000048">
    <property type="protein sequence ID" value="RVT46059.1"/>
    <property type="molecule type" value="Genomic_DNA"/>
</dbReference>
<keyword evidence="5" id="KW-1185">Reference proteome</keyword>